<protein>
    <recommendedName>
        <fullName evidence="1">Knr4/Smi1-like domain-containing protein</fullName>
    </recommendedName>
</protein>
<organism evidence="2 3">
    <name type="scientific">Armatimonas rosea</name>
    <dbReference type="NCBI Taxonomy" id="685828"/>
    <lineage>
        <taxon>Bacteria</taxon>
        <taxon>Bacillati</taxon>
        <taxon>Armatimonadota</taxon>
        <taxon>Armatimonadia</taxon>
        <taxon>Armatimonadales</taxon>
        <taxon>Armatimonadaceae</taxon>
        <taxon>Armatimonas</taxon>
    </lineage>
</organism>
<evidence type="ECO:0000313" key="2">
    <source>
        <dbReference type="EMBL" id="MBB6049492.1"/>
    </source>
</evidence>
<evidence type="ECO:0000313" key="3">
    <source>
        <dbReference type="Proteomes" id="UP000520814"/>
    </source>
</evidence>
<dbReference type="SMART" id="SM00860">
    <property type="entry name" value="SMI1_KNR4"/>
    <property type="match status" value="1"/>
</dbReference>
<comment type="caution">
    <text evidence="2">The sequence shown here is derived from an EMBL/GenBank/DDBJ whole genome shotgun (WGS) entry which is preliminary data.</text>
</comment>
<dbReference type="InterPro" id="IPR018958">
    <property type="entry name" value="Knr4/Smi1-like_dom"/>
</dbReference>
<gene>
    <name evidence="2" type="ORF">HNQ39_001254</name>
</gene>
<accession>A0A7W9SMS2</accession>
<dbReference type="InterPro" id="IPR016024">
    <property type="entry name" value="ARM-type_fold"/>
</dbReference>
<sequence>MITELISWLREKGAPLHPGATDQELAQLTEALGAPLPDDIVALYRDHNGMGEWLYSEEEEDEHEADEGYGGQFFRLMTIAEVLDVGNFIYDDLAFSVALRACIPDRWGCFWTDDESNHLFLWLDGPLQGRVGLLMHADTCYPVLFRSLESFLRAQKRAGHRGFAYGALTGDYPPQQTTASPVEEQGVVAQLQLLLQDETDSDERLMASRLICLLLPWEQSAELIPLLDDRDFYVAEDAAESLGKRRYGPAVEALRRAILAKRPNVPSAAAKALCQIATPEAIEAIFASPAGYFRSASDPWRVAEAMIEAGYRFRPGSPKPEYCAPSSDTWHPFTFPCPNKILYPERFQDAS</sequence>
<dbReference type="SUPFAM" id="SSF48371">
    <property type="entry name" value="ARM repeat"/>
    <property type="match status" value="1"/>
</dbReference>
<dbReference type="Gene3D" id="1.25.10.10">
    <property type="entry name" value="Leucine-rich Repeat Variant"/>
    <property type="match status" value="1"/>
</dbReference>
<dbReference type="EMBL" id="JACHGW010000001">
    <property type="protein sequence ID" value="MBB6049492.1"/>
    <property type="molecule type" value="Genomic_DNA"/>
</dbReference>
<keyword evidence="3" id="KW-1185">Reference proteome</keyword>
<dbReference type="AlphaFoldDB" id="A0A7W9SMS2"/>
<name>A0A7W9SMS2_ARMRO</name>
<proteinExistence type="predicted"/>
<reference evidence="2 3" key="1">
    <citation type="submission" date="2020-08" db="EMBL/GenBank/DDBJ databases">
        <title>Genomic Encyclopedia of Type Strains, Phase IV (KMG-IV): sequencing the most valuable type-strain genomes for metagenomic binning, comparative biology and taxonomic classification.</title>
        <authorList>
            <person name="Goeker M."/>
        </authorList>
    </citation>
    <scope>NUCLEOTIDE SEQUENCE [LARGE SCALE GENOMIC DNA]</scope>
    <source>
        <strain evidence="2 3">DSM 23562</strain>
    </source>
</reference>
<evidence type="ECO:0000259" key="1">
    <source>
        <dbReference type="SMART" id="SM00860"/>
    </source>
</evidence>
<dbReference type="Proteomes" id="UP000520814">
    <property type="component" value="Unassembled WGS sequence"/>
</dbReference>
<feature type="domain" description="Knr4/Smi1-like" evidence="1">
    <location>
        <begin position="19"/>
        <end position="154"/>
    </location>
</feature>
<dbReference type="SUPFAM" id="SSF160631">
    <property type="entry name" value="SMI1/KNR4-like"/>
    <property type="match status" value="1"/>
</dbReference>
<dbReference type="Pfam" id="PF13646">
    <property type="entry name" value="HEAT_2"/>
    <property type="match status" value="1"/>
</dbReference>
<dbReference type="InterPro" id="IPR037883">
    <property type="entry name" value="Knr4/Smi1-like_sf"/>
</dbReference>
<dbReference type="InterPro" id="IPR011989">
    <property type="entry name" value="ARM-like"/>
</dbReference>
<dbReference type="Pfam" id="PF09346">
    <property type="entry name" value="SMI1_KNR4"/>
    <property type="match status" value="1"/>
</dbReference>
<dbReference type="RefSeq" id="WP_184193092.1">
    <property type="nucleotide sequence ID" value="NZ_JACHGW010000001.1"/>
</dbReference>